<reference evidence="5 6" key="1">
    <citation type="submission" date="2018-02" db="EMBL/GenBank/DDBJ databases">
        <title>The genomes of Aspergillus section Nigri reveals drivers in fungal speciation.</title>
        <authorList>
            <consortium name="DOE Joint Genome Institute"/>
            <person name="Vesth T.C."/>
            <person name="Nybo J."/>
            <person name="Theobald S."/>
            <person name="Brandl J."/>
            <person name="Frisvad J.C."/>
            <person name="Nielsen K.F."/>
            <person name="Lyhne E.K."/>
            <person name="Kogle M.E."/>
            <person name="Kuo A."/>
            <person name="Riley R."/>
            <person name="Clum A."/>
            <person name="Nolan M."/>
            <person name="Lipzen A."/>
            <person name="Salamov A."/>
            <person name="Henrissat B."/>
            <person name="Wiebenga A."/>
            <person name="De vries R.P."/>
            <person name="Grigoriev I.V."/>
            <person name="Mortensen U.H."/>
            <person name="Andersen M.R."/>
            <person name="Baker S.E."/>
        </authorList>
    </citation>
    <scope>NUCLEOTIDE SEQUENCE [LARGE SCALE GENOMIC DNA]</scope>
    <source>
        <strain evidence="5 6">CBS 114.80</strain>
    </source>
</reference>
<keyword evidence="1" id="KW-0802">TPR repeat</keyword>
<dbReference type="InterPro" id="IPR027417">
    <property type="entry name" value="P-loop_NTPase"/>
</dbReference>
<dbReference type="InterPro" id="IPR056681">
    <property type="entry name" value="DUF7779"/>
</dbReference>
<feature type="repeat" description="TPR" evidence="1">
    <location>
        <begin position="772"/>
        <end position="805"/>
    </location>
</feature>
<feature type="domain" description="DUF7779" evidence="4">
    <location>
        <begin position="323"/>
        <end position="419"/>
    </location>
</feature>
<dbReference type="SUPFAM" id="SSF52540">
    <property type="entry name" value="P-loop containing nucleoside triphosphate hydrolases"/>
    <property type="match status" value="1"/>
</dbReference>
<dbReference type="PANTHER" id="PTHR46082">
    <property type="entry name" value="ATP/GTP-BINDING PROTEIN-RELATED"/>
    <property type="match status" value="1"/>
</dbReference>
<dbReference type="Pfam" id="PF25000">
    <property type="entry name" value="DUF7779"/>
    <property type="match status" value="1"/>
</dbReference>
<evidence type="ECO:0000313" key="5">
    <source>
        <dbReference type="EMBL" id="PYI32269.1"/>
    </source>
</evidence>
<keyword evidence="3" id="KW-0812">Transmembrane</keyword>
<dbReference type="SMART" id="SM00028">
    <property type="entry name" value="TPR"/>
    <property type="match status" value="4"/>
</dbReference>
<keyword evidence="3" id="KW-1133">Transmembrane helix</keyword>
<protein>
    <submittedName>
        <fullName evidence="5">TPR-like protein</fullName>
    </submittedName>
</protein>
<evidence type="ECO:0000259" key="4">
    <source>
        <dbReference type="Pfam" id="PF25000"/>
    </source>
</evidence>
<evidence type="ECO:0000256" key="3">
    <source>
        <dbReference type="SAM" id="Phobius"/>
    </source>
</evidence>
<feature type="compositionally biased region" description="Basic and acidic residues" evidence="2">
    <location>
        <begin position="353"/>
        <end position="375"/>
    </location>
</feature>
<organism evidence="5 6">
    <name type="scientific">Aspergillus indologenus CBS 114.80</name>
    <dbReference type="NCBI Taxonomy" id="1450541"/>
    <lineage>
        <taxon>Eukaryota</taxon>
        <taxon>Fungi</taxon>
        <taxon>Dikarya</taxon>
        <taxon>Ascomycota</taxon>
        <taxon>Pezizomycotina</taxon>
        <taxon>Eurotiomycetes</taxon>
        <taxon>Eurotiomycetidae</taxon>
        <taxon>Eurotiales</taxon>
        <taxon>Aspergillaceae</taxon>
        <taxon>Aspergillus</taxon>
        <taxon>Aspergillus subgen. Circumdati</taxon>
    </lineage>
</organism>
<accession>A0A2V5I6G3</accession>
<dbReference type="AlphaFoldDB" id="A0A2V5I6G3"/>
<gene>
    <name evidence="5" type="ORF">BP00DRAFT_158842</name>
</gene>
<dbReference type="EMBL" id="KZ825494">
    <property type="protein sequence ID" value="PYI32269.1"/>
    <property type="molecule type" value="Genomic_DNA"/>
</dbReference>
<dbReference type="InterPro" id="IPR011990">
    <property type="entry name" value="TPR-like_helical_dom_sf"/>
</dbReference>
<dbReference type="Proteomes" id="UP000248817">
    <property type="component" value="Unassembled WGS sequence"/>
</dbReference>
<dbReference type="SUPFAM" id="SSF48452">
    <property type="entry name" value="TPR-like"/>
    <property type="match status" value="2"/>
</dbReference>
<dbReference type="Gene3D" id="1.25.40.10">
    <property type="entry name" value="Tetratricopeptide repeat domain"/>
    <property type="match status" value="2"/>
</dbReference>
<dbReference type="InterPro" id="IPR053137">
    <property type="entry name" value="NLR-like"/>
</dbReference>
<evidence type="ECO:0000256" key="2">
    <source>
        <dbReference type="SAM" id="MobiDB-lite"/>
    </source>
</evidence>
<proteinExistence type="predicted"/>
<dbReference type="PANTHER" id="PTHR46082:SF6">
    <property type="entry name" value="AAA+ ATPASE DOMAIN-CONTAINING PROTEIN-RELATED"/>
    <property type="match status" value="1"/>
</dbReference>
<keyword evidence="3" id="KW-0472">Membrane</keyword>
<dbReference type="InterPro" id="IPR019734">
    <property type="entry name" value="TPR_rpt"/>
</dbReference>
<feature type="transmembrane region" description="Helical" evidence="3">
    <location>
        <begin position="1031"/>
        <end position="1054"/>
    </location>
</feature>
<evidence type="ECO:0000313" key="6">
    <source>
        <dbReference type="Proteomes" id="UP000248817"/>
    </source>
</evidence>
<dbReference type="PROSITE" id="PS50005">
    <property type="entry name" value="TPR"/>
    <property type="match status" value="1"/>
</dbReference>
<keyword evidence="6" id="KW-1185">Reference proteome</keyword>
<name>A0A2V5I6G3_9EURO</name>
<dbReference type="Gene3D" id="3.40.50.300">
    <property type="entry name" value="P-loop containing nucleotide triphosphate hydrolases"/>
    <property type="match status" value="1"/>
</dbReference>
<dbReference type="Pfam" id="PF13424">
    <property type="entry name" value="TPR_12"/>
    <property type="match status" value="2"/>
</dbReference>
<sequence>MQSITFPGVNYGLQVGDNSGHISAEFHLPPVRPETPPEPFSTVPFARDDDYVACGSILGEVQARCARPASRTALVGLGGVGKSQLAIEYSYRVREESPATWVFWVHASNASRLELSYREIADRLQLPGRHDATSNVVQLVNSWLYNSKHGKWVLILDNLDDESLLEDPLRNSQAINPGNQTSPVHQPLIGLLPRCPHGAIIFTTRNRAVALKLVSDRDILHINPMDALSALALLRKKLTIDTADEEKARKLLEALEFMPLAIIQASAFIQYHAPRYSIMRYLEEFENSSHILDHEAAQSQRDYEASNSVLRTWQISFDYIRNSRPTAADLLSLMTFFDRQGIPELLLRSTTQGEEKNGEINKRQDEEQVTRRSTDGDLDFEEDIRTLQKFSFIAIRQDPKIFEMHRLVQLAIKRWLEKEGLLSRWQEVSMGNLDRMFPFQSEDQATYQYLFPHLKQAVVVQPALTTLMPSWVSLLMKGVSHAASCGDYRDMEQMGKTLRDASEQLFGSGNLMATFSTEMENLVAQYQRDQKKTIARHLEVIKECQALGGENHYLALEGMDSLTDVYMLQGRLQDAEELGVKVFQRRQQVYGRNHHVTVSAAKTLRRVYTRQRRWKPAEELALQDIYVAKQLVGSEHSRTLEAFEDLGKLYMVQGRWQDAEMLLMPLVQTRTRLSGRKDPSTLASIALVAEVYDGQGRLSEAKALYTHVLEMQGEEHTEDDPFTTRIRALLERRDKGLDSTTSLYRRIVEFRQGPLGDKVLELIVAQGAPKSISIKDHLGAMYYKHGKWTDAEEVFLKAIETRTSDLGEVHIDTVSTRGKLGAVYIEQERWFEAEEVFLRTLDVLSTRSLLSEEERGVNVDARMKLGIIFAKQKRWKGAEDQFRQVLESNSAIARLDAEQLTTVSTEIGLEALYSGQKRLSDAATQFSEFLSSRGWILEGKHPRAGIVKELLELVDMMQKHLQTGHEHVVETLDLMKQAASVTASIQLIHVLQNVYTAHSPVLNQIDSTQQALEKLMSELNTASTEDRSLTWMSYLSWTLFVSILAGAYAFYVSYKLDPCD</sequence>
<feature type="region of interest" description="Disordered" evidence="2">
    <location>
        <begin position="349"/>
        <end position="375"/>
    </location>
</feature>
<evidence type="ECO:0000256" key="1">
    <source>
        <dbReference type="PROSITE-ProRule" id="PRU00339"/>
    </source>
</evidence>
<dbReference type="Pfam" id="PF13374">
    <property type="entry name" value="TPR_10"/>
    <property type="match status" value="1"/>
</dbReference>